<comment type="caution">
    <text evidence="1">The sequence shown here is derived from an EMBL/GenBank/DDBJ whole genome shotgun (WGS) entry which is preliminary data.</text>
</comment>
<reference evidence="2" key="1">
    <citation type="journal article" date="2019" name="Int. J. Syst. Evol. Microbiol.">
        <title>The Global Catalogue of Microorganisms (GCM) 10K type strain sequencing project: providing services to taxonomists for standard genome sequencing and annotation.</title>
        <authorList>
            <consortium name="The Broad Institute Genomics Platform"/>
            <consortium name="The Broad Institute Genome Sequencing Center for Infectious Disease"/>
            <person name="Wu L."/>
            <person name="Ma J."/>
        </authorList>
    </citation>
    <scope>NUCLEOTIDE SEQUENCE [LARGE SCALE GENOMIC DNA]</scope>
    <source>
        <strain evidence="2">CECT 7398</strain>
    </source>
</reference>
<name>A0ABT8BV41_9VIBR</name>
<keyword evidence="2" id="KW-1185">Reference proteome</keyword>
<organism evidence="1 2">
    <name type="scientific">Vibrio ostreicida</name>
    <dbReference type="NCBI Taxonomy" id="526588"/>
    <lineage>
        <taxon>Bacteria</taxon>
        <taxon>Pseudomonadati</taxon>
        <taxon>Pseudomonadota</taxon>
        <taxon>Gammaproteobacteria</taxon>
        <taxon>Vibrionales</taxon>
        <taxon>Vibrionaceae</taxon>
        <taxon>Vibrio</taxon>
    </lineage>
</organism>
<proteinExistence type="predicted"/>
<accession>A0ABT8BV41</accession>
<gene>
    <name evidence="1" type="ORF">QWZ16_15280</name>
</gene>
<dbReference type="RefSeq" id="WP_290312571.1">
    <property type="nucleotide sequence ID" value="NZ_JAUFQC010000007.1"/>
</dbReference>
<dbReference type="EMBL" id="JAUFQC010000007">
    <property type="protein sequence ID" value="MDN3611036.1"/>
    <property type="molecule type" value="Genomic_DNA"/>
</dbReference>
<dbReference type="Proteomes" id="UP001238540">
    <property type="component" value="Unassembled WGS sequence"/>
</dbReference>
<protein>
    <submittedName>
        <fullName evidence="1">Uncharacterized protein</fullName>
    </submittedName>
</protein>
<sequence>MPNLQEIRNTVLTPLSVSQDTALRNSHSMTLAGLDLASRFDVAQVPLKTSHSVSERLDLAEFDVKTHQKNAETKSKAFAQQQIQQFRELEVKAQAAGIDVAKKAFFKELFNVALAGVGLGLSVLATAVTGEGCSNSCCRQCCFYARGC</sequence>
<evidence type="ECO:0000313" key="2">
    <source>
        <dbReference type="Proteomes" id="UP001238540"/>
    </source>
</evidence>
<evidence type="ECO:0000313" key="1">
    <source>
        <dbReference type="EMBL" id="MDN3611036.1"/>
    </source>
</evidence>